<sequence length="497" mass="57047">MKYIGNLHKSIEKHLKNNAFYIDNTFFTYKDFAIRISKIRHTITGTVNNSVKLIGLITNDDIDTYAAIVAFWLEGKAYVPINPDHPIDRNVDILNSLGTSYVFDSSKKTDFPNFILLKPSEPEITAINLKPKKVSDKDLAYILFTSGSTGAPKGVPITYNNLNEFIEGINYDNEFKLNSSDKCLQMFELTFDFSVVSYIFPLLEGACIYTVPRESIKYFYIYKLIKTHNLTVLSLVPSIIHYLRPYFNEIHAPEVRYCSFGGGALYNDIIEDWSKCIPNSKTFNYYGPTENTIYSSYYKLNKNSSLNKTHNGVITIGQPLNNVLYTIVDKSNQEIPIGESGELVLASGQLTPGYWKNEKKNKESFFTKTENGKTIRYYKTGDLCFKDSENNYMYLGRIDFQVKIRGFRIELSEVEFHAKAKCHEKINMVAIDIFNDLGNAELALAIESEAFNTNNIVNHMKAKMPDYMVPAHIKFIKEFPYNNNGKIDRKKLRTYFK</sequence>
<reference evidence="2 3" key="1">
    <citation type="submission" date="2016-05" db="EMBL/GenBank/DDBJ databases">
        <title>Draft Genome Sequence of Algibacter sp. Strain SK-16 Isolated from the Surface Water of Aburatsubo Inlet.</title>
        <authorList>
            <person name="Wong S.-K."/>
            <person name="Yoshizawa S."/>
            <person name="Nakajima Y."/>
            <person name="Ogura Y."/>
            <person name="Tetsuya H."/>
            <person name="Hamasaki K."/>
        </authorList>
    </citation>
    <scope>NUCLEOTIDE SEQUENCE [LARGE SCALE GENOMIC DNA]</scope>
    <source>
        <strain evidence="2 3">SK-16</strain>
    </source>
</reference>
<evidence type="ECO:0000313" key="2">
    <source>
        <dbReference type="EMBL" id="OEK08543.1"/>
    </source>
</evidence>
<dbReference type="InterPro" id="IPR045851">
    <property type="entry name" value="AMP-bd_C_sf"/>
</dbReference>
<feature type="domain" description="AMP-dependent synthetase/ligase" evidence="1">
    <location>
        <begin position="10"/>
        <end position="355"/>
    </location>
</feature>
<dbReference type="PROSITE" id="PS00455">
    <property type="entry name" value="AMP_BINDING"/>
    <property type="match status" value="1"/>
</dbReference>
<dbReference type="SUPFAM" id="SSF56801">
    <property type="entry name" value="Acetyl-CoA synthetase-like"/>
    <property type="match status" value="1"/>
</dbReference>
<accession>A0A1E5TAY5</accession>
<dbReference type="PANTHER" id="PTHR45527:SF1">
    <property type="entry name" value="FATTY ACID SYNTHASE"/>
    <property type="match status" value="1"/>
</dbReference>
<dbReference type="STRING" id="1849968.A8C32_03560"/>
<dbReference type="RefSeq" id="WP_069830050.1">
    <property type="nucleotide sequence ID" value="NZ_MDJD01000034.1"/>
</dbReference>
<dbReference type="OrthoDB" id="4317020at2"/>
<organism evidence="2 3">
    <name type="scientific">Flavivirga aquatica</name>
    <dbReference type="NCBI Taxonomy" id="1849968"/>
    <lineage>
        <taxon>Bacteria</taxon>
        <taxon>Pseudomonadati</taxon>
        <taxon>Bacteroidota</taxon>
        <taxon>Flavobacteriia</taxon>
        <taxon>Flavobacteriales</taxon>
        <taxon>Flavobacteriaceae</taxon>
        <taxon>Flavivirga</taxon>
    </lineage>
</organism>
<dbReference type="InterPro" id="IPR000873">
    <property type="entry name" value="AMP-dep_synth/lig_dom"/>
</dbReference>
<dbReference type="AlphaFoldDB" id="A0A1E5TAY5"/>
<evidence type="ECO:0000259" key="1">
    <source>
        <dbReference type="Pfam" id="PF00501"/>
    </source>
</evidence>
<name>A0A1E5TAY5_9FLAO</name>
<dbReference type="GO" id="GO:0043041">
    <property type="term" value="P:amino acid activation for nonribosomal peptide biosynthetic process"/>
    <property type="evidence" value="ECO:0007669"/>
    <property type="project" value="TreeGrafter"/>
</dbReference>
<protein>
    <submittedName>
        <fullName evidence="2">AMP-dependent synthetase</fullName>
    </submittedName>
</protein>
<dbReference type="Pfam" id="PF00501">
    <property type="entry name" value="AMP-binding"/>
    <property type="match status" value="1"/>
</dbReference>
<keyword evidence="3" id="KW-1185">Reference proteome</keyword>
<dbReference type="Proteomes" id="UP000095713">
    <property type="component" value="Unassembled WGS sequence"/>
</dbReference>
<dbReference type="GO" id="GO:0005737">
    <property type="term" value="C:cytoplasm"/>
    <property type="evidence" value="ECO:0007669"/>
    <property type="project" value="TreeGrafter"/>
</dbReference>
<dbReference type="Gene3D" id="3.40.50.12780">
    <property type="entry name" value="N-terminal domain of ligase-like"/>
    <property type="match status" value="1"/>
</dbReference>
<dbReference type="EMBL" id="MDJD01000034">
    <property type="protein sequence ID" value="OEK08543.1"/>
    <property type="molecule type" value="Genomic_DNA"/>
</dbReference>
<dbReference type="Gene3D" id="3.30.300.30">
    <property type="match status" value="1"/>
</dbReference>
<dbReference type="InterPro" id="IPR042099">
    <property type="entry name" value="ANL_N_sf"/>
</dbReference>
<comment type="caution">
    <text evidence="2">The sequence shown here is derived from an EMBL/GenBank/DDBJ whole genome shotgun (WGS) entry which is preliminary data.</text>
</comment>
<dbReference type="GO" id="GO:0044550">
    <property type="term" value="P:secondary metabolite biosynthetic process"/>
    <property type="evidence" value="ECO:0007669"/>
    <property type="project" value="TreeGrafter"/>
</dbReference>
<gene>
    <name evidence="2" type="ORF">A8C32_03560</name>
</gene>
<proteinExistence type="predicted"/>
<dbReference type="PANTHER" id="PTHR45527">
    <property type="entry name" value="NONRIBOSOMAL PEPTIDE SYNTHETASE"/>
    <property type="match status" value="1"/>
</dbReference>
<dbReference type="InterPro" id="IPR020845">
    <property type="entry name" value="AMP-binding_CS"/>
</dbReference>
<dbReference type="GO" id="GO:0031177">
    <property type="term" value="F:phosphopantetheine binding"/>
    <property type="evidence" value="ECO:0007669"/>
    <property type="project" value="TreeGrafter"/>
</dbReference>
<evidence type="ECO:0000313" key="3">
    <source>
        <dbReference type="Proteomes" id="UP000095713"/>
    </source>
</evidence>